<accession>A0A0E9PZL7</accession>
<dbReference type="AlphaFoldDB" id="A0A0E9PZL7"/>
<reference evidence="1" key="2">
    <citation type="journal article" date="2015" name="Fish Shellfish Immunol.">
        <title>Early steps in the European eel (Anguilla anguilla)-Vibrio vulnificus interaction in the gills: Role of the RtxA13 toxin.</title>
        <authorList>
            <person name="Callol A."/>
            <person name="Pajuelo D."/>
            <person name="Ebbesson L."/>
            <person name="Teles M."/>
            <person name="MacKenzie S."/>
            <person name="Amaro C."/>
        </authorList>
    </citation>
    <scope>NUCLEOTIDE SEQUENCE</scope>
</reference>
<sequence>MQISSVMFTLLIFSFIFKSHWTAACMGTWLLNT</sequence>
<reference evidence="1" key="1">
    <citation type="submission" date="2014-11" db="EMBL/GenBank/DDBJ databases">
        <authorList>
            <person name="Amaro Gonzalez C."/>
        </authorList>
    </citation>
    <scope>NUCLEOTIDE SEQUENCE</scope>
</reference>
<name>A0A0E9PZL7_ANGAN</name>
<evidence type="ECO:0000313" key="1">
    <source>
        <dbReference type="EMBL" id="JAH10091.1"/>
    </source>
</evidence>
<dbReference type="EMBL" id="GBXM01098486">
    <property type="protein sequence ID" value="JAH10091.1"/>
    <property type="molecule type" value="Transcribed_RNA"/>
</dbReference>
<organism evidence="1">
    <name type="scientific">Anguilla anguilla</name>
    <name type="common">European freshwater eel</name>
    <name type="synonym">Muraena anguilla</name>
    <dbReference type="NCBI Taxonomy" id="7936"/>
    <lineage>
        <taxon>Eukaryota</taxon>
        <taxon>Metazoa</taxon>
        <taxon>Chordata</taxon>
        <taxon>Craniata</taxon>
        <taxon>Vertebrata</taxon>
        <taxon>Euteleostomi</taxon>
        <taxon>Actinopterygii</taxon>
        <taxon>Neopterygii</taxon>
        <taxon>Teleostei</taxon>
        <taxon>Anguilliformes</taxon>
        <taxon>Anguillidae</taxon>
        <taxon>Anguilla</taxon>
    </lineage>
</organism>
<protein>
    <submittedName>
        <fullName evidence="1">Uncharacterized protein</fullName>
    </submittedName>
</protein>
<proteinExistence type="predicted"/>